<comment type="similarity">
    <text evidence="1 13">Belongs to the helicase family. DnaB subfamily.</text>
</comment>
<dbReference type="GO" id="GO:1990077">
    <property type="term" value="C:primosome complex"/>
    <property type="evidence" value="ECO:0007669"/>
    <property type="project" value="UniProtKB-UniRule"/>
</dbReference>
<evidence type="ECO:0000256" key="8">
    <source>
        <dbReference type="ARBA" id="ARBA00023125"/>
    </source>
</evidence>
<comment type="function">
    <text evidence="10 13">The main replicative DNA helicase, it participates in initiation and elongation during chromosome replication. Travels ahead of the DNA replisome, separating dsDNA into templates for DNA synthesis. A processive ATP-dependent 5'-3' DNA helicase it has DNA-dependent ATPase activity.</text>
</comment>
<comment type="caution">
    <text evidence="15">The sequence shown here is derived from an EMBL/GenBank/DDBJ whole genome shotgun (WGS) entry which is preliminary data.</text>
</comment>
<evidence type="ECO:0000256" key="13">
    <source>
        <dbReference type="RuleBase" id="RU362085"/>
    </source>
</evidence>
<dbReference type="PANTHER" id="PTHR30153">
    <property type="entry name" value="REPLICATIVE DNA HELICASE DNAB"/>
    <property type="match status" value="1"/>
</dbReference>
<evidence type="ECO:0000256" key="1">
    <source>
        <dbReference type="ARBA" id="ARBA00008428"/>
    </source>
</evidence>
<dbReference type="InterPro" id="IPR003593">
    <property type="entry name" value="AAA+_ATPase"/>
</dbReference>
<dbReference type="InterPro" id="IPR036185">
    <property type="entry name" value="DNA_heli_DnaB-like_N_sf"/>
</dbReference>
<dbReference type="InterPro" id="IPR016136">
    <property type="entry name" value="DNA_helicase_N/primase_C"/>
</dbReference>
<dbReference type="InterPro" id="IPR007692">
    <property type="entry name" value="DNA_helicase_DnaB"/>
</dbReference>
<evidence type="ECO:0000256" key="4">
    <source>
        <dbReference type="ARBA" id="ARBA00022741"/>
    </source>
</evidence>
<dbReference type="GO" id="GO:0006269">
    <property type="term" value="P:DNA replication, synthesis of primer"/>
    <property type="evidence" value="ECO:0007669"/>
    <property type="project" value="UniProtKB-UniRule"/>
</dbReference>
<dbReference type="GO" id="GO:0005829">
    <property type="term" value="C:cytosol"/>
    <property type="evidence" value="ECO:0007669"/>
    <property type="project" value="TreeGrafter"/>
</dbReference>
<dbReference type="Gene3D" id="3.40.50.300">
    <property type="entry name" value="P-loop containing nucleotide triphosphate hydrolases"/>
    <property type="match status" value="1"/>
</dbReference>
<dbReference type="PANTHER" id="PTHR30153:SF2">
    <property type="entry name" value="REPLICATIVE DNA HELICASE"/>
    <property type="match status" value="1"/>
</dbReference>
<dbReference type="OrthoDB" id="9773982at2"/>
<keyword evidence="16" id="KW-1185">Reference proteome</keyword>
<dbReference type="Pfam" id="PF00772">
    <property type="entry name" value="DnaB"/>
    <property type="match status" value="1"/>
</dbReference>
<evidence type="ECO:0000256" key="12">
    <source>
        <dbReference type="NCBIfam" id="TIGR00665"/>
    </source>
</evidence>
<sequence length="515" mass="57146">MENPNTNTRPRRTLSQNKVLSANEVGKIPPHSTDVEEAVLGAMLLGQEAVNDAIDILHVDSFYKIENQKIFNAILQLFGSSETIDILSVTERLRKNGDLDLVGGPGAVARLTNRVASTAHIEYHARIIAEKYILRSLIGISSEVIKNSYDETKDVFEVLSEAEEGLFKITEGNLKKSYSGVKELVSEAIEEIEKASKNKDGVSGVPSGFTDLDRLTSGWQKSDMIVLAARPGMGKTAFVLSLARNTAVQFNQGVAIFSLEMSSVQLTKRLMSMETGLASEKLKKGFTSEKDWKQLHENITNLSEAPIYIDDTPALSIFELRAKCRRLKMQHDIQLVIIDYLQLMTAGLKSGNREQEISMISRSIKEIAKELSVPIIALSQLSRSVETRGGDKRPMLSDLRESGAIEQDADMVCFIYRPEYYGLIEDENGMPTEGTGEIIVAKHRNGSLDNVRLRFIKELIRFDNLDAFAEVDYGTKFTQNNEFDQESGNSGTYTVGSKMNDDLPGGSILNDDIPF</sequence>
<dbReference type="CDD" id="cd00984">
    <property type="entry name" value="DnaB_C"/>
    <property type="match status" value="1"/>
</dbReference>
<dbReference type="GO" id="GO:0003677">
    <property type="term" value="F:DNA binding"/>
    <property type="evidence" value="ECO:0007669"/>
    <property type="project" value="UniProtKB-UniRule"/>
</dbReference>
<dbReference type="GO" id="GO:0043139">
    <property type="term" value="F:5'-3' DNA helicase activity"/>
    <property type="evidence" value="ECO:0007669"/>
    <property type="project" value="UniProtKB-EC"/>
</dbReference>
<keyword evidence="5 13" id="KW-0378">Hydrolase</keyword>
<keyword evidence="6 13" id="KW-0347">Helicase</keyword>
<dbReference type="SMART" id="SM00382">
    <property type="entry name" value="AAA"/>
    <property type="match status" value="1"/>
</dbReference>
<dbReference type="FunFam" id="3.40.50.300:FF:000076">
    <property type="entry name" value="Replicative DNA helicase"/>
    <property type="match status" value="1"/>
</dbReference>
<evidence type="ECO:0000313" key="16">
    <source>
        <dbReference type="Proteomes" id="UP000249248"/>
    </source>
</evidence>
<feature type="domain" description="SF4 helicase" evidence="14">
    <location>
        <begin position="198"/>
        <end position="469"/>
    </location>
</feature>
<dbReference type="Pfam" id="PF03796">
    <property type="entry name" value="DnaB_C"/>
    <property type="match status" value="1"/>
</dbReference>
<evidence type="ECO:0000256" key="2">
    <source>
        <dbReference type="ARBA" id="ARBA00022515"/>
    </source>
</evidence>
<dbReference type="AlphaFoldDB" id="A0A2W1N1H5"/>
<dbReference type="FunFam" id="1.10.860.10:FF:000001">
    <property type="entry name" value="Replicative DNA helicase"/>
    <property type="match status" value="1"/>
</dbReference>
<dbReference type="InterPro" id="IPR027417">
    <property type="entry name" value="P-loop_NTPase"/>
</dbReference>
<evidence type="ECO:0000313" key="15">
    <source>
        <dbReference type="EMBL" id="PZE18479.1"/>
    </source>
</evidence>
<dbReference type="GO" id="GO:0005524">
    <property type="term" value="F:ATP binding"/>
    <property type="evidence" value="ECO:0007669"/>
    <property type="project" value="UniProtKB-UniRule"/>
</dbReference>
<evidence type="ECO:0000256" key="5">
    <source>
        <dbReference type="ARBA" id="ARBA00022801"/>
    </source>
</evidence>
<keyword evidence="2 13" id="KW-0639">Primosome</keyword>
<keyword evidence="3 13" id="KW-0235">DNA replication</keyword>
<dbReference type="SUPFAM" id="SSF52540">
    <property type="entry name" value="P-loop containing nucleoside triphosphate hydrolases"/>
    <property type="match status" value="1"/>
</dbReference>
<dbReference type="GO" id="GO:0042802">
    <property type="term" value="F:identical protein binding"/>
    <property type="evidence" value="ECO:0007669"/>
    <property type="project" value="UniProtKB-ARBA"/>
</dbReference>
<keyword evidence="7 13" id="KW-0067">ATP-binding</keyword>
<evidence type="ECO:0000259" key="14">
    <source>
        <dbReference type="PROSITE" id="PS51199"/>
    </source>
</evidence>
<dbReference type="PROSITE" id="PS51199">
    <property type="entry name" value="SF4_HELICASE"/>
    <property type="match status" value="1"/>
</dbReference>
<evidence type="ECO:0000256" key="11">
    <source>
        <dbReference type="ARBA" id="ARBA00048954"/>
    </source>
</evidence>
<evidence type="ECO:0000256" key="7">
    <source>
        <dbReference type="ARBA" id="ARBA00022840"/>
    </source>
</evidence>
<dbReference type="RefSeq" id="WP_111061380.1">
    <property type="nucleotide sequence ID" value="NZ_JBHUCU010000007.1"/>
</dbReference>
<dbReference type="GO" id="GO:0016887">
    <property type="term" value="F:ATP hydrolysis activity"/>
    <property type="evidence" value="ECO:0007669"/>
    <property type="project" value="RHEA"/>
</dbReference>
<evidence type="ECO:0000256" key="6">
    <source>
        <dbReference type="ARBA" id="ARBA00022806"/>
    </source>
</evidence>
<evidence type="ECO:0000256" key="9">
    <source>
        <dbReference type="ARBA" id="ARBA00023235"/>
    </source>
</evidence>
<keyword evidence="8 13" id="KW-0238">DNA-binding</keyword>
<name>A0A2W1N1H5_9FLAO</name>
<reference evidence="15 16" key="1">
    <citation type="submission" date="2018-06" db="EMBL/GenBank/DDBJ databases">
        <title>The draft genome sequence of Crocinitomix sp. SM1701.</title>
        <authorList>
            <person name="Zhang X."/>
        </authorList>
    </citation>
    <scope>NUCLEOTIDE SEQUENCE [LARGE SCALE GENOMIC DNA]</scope>
    <source>
        <strain evidence="15 16">SM1701</strain>
    </source>
</reference>
<comment type="catalytic activity">
    <reaction evidence="11 13">
        <text>ATP + H2O = ADP + phosphate + H(+)</text>
        <dbReference type="Rhea" id="RHEA:13065"/>
        <dbReference type="ChEBI" id="CHEBI:15377"/>
        <dbReference type="ChEBI" id="CHEBI:15378"/>
        <dbReference type="ChEBI" id="CHEBI:30616"/>
        <dbReference type="ChEBI" id="CHEBI:43474"/>
        <dbReference type="ChEBI" id="CHEBI:456216"/>
        <dbReference type="EC" id="5.6.2.3"/>
    </reaction>
</comment>
<gene>
    <name evidence="15" type="primary">dnaB</name>
    <name evidence="15" type="ORF">DNU06_01205</name>
</gene>
<dbReference type="InterPro" id="IPR007693">
    <property type="entry name" value="DNA_helicase_DnaB-like_N"/>
</dbReference>
<dbReference type="EC" id="5.6.2.3" evidence="12 13"/>
<evidence type="ECO:0000256" key="10">
    <source>
        <dbReference type="ARBA" id="ARBA00044932"/>
    </source>
</evidence>
<proteinExistence type="inferred from homology"/>
<dbReference type="SUPFAM" id="SSF48024">
    <property type="entry name" value="N-terminal domain of DnaB helicase"/>
    <property type="match status" value="1"/>
</dbReference>
<dbReference type="InterPro" id="IPR007694">
    <property type="entry name" value="DNA_helicase_DnaB-like_C"/>
</dbReference>
<protein>
    <recommendedName>
        <fullName evidence="12 13">Replicative DNA helicase</fullName>
        <ecNumber evidence="12 13">5.6.2.3</ecNumber>
    </recommendedName>
</protein>
<accession>A0A2W1N1H5</accession>
<dbReference type="Proteomes" id="UP000249248">
    <property type="component" value="Unassembled WGS sequence"/>
</dbReference>
<keyword evidence="9" id="KW-0413">Isomerase</keyword>
<keyword evidence="4 13" id="KW-0547">Nucleotide-binding</keyword>
<dbReference type="Gene3D" id="1.10.860.10">
    <property type="entry name" value="DNAb Helicase, Chain A"/>
    <property type="match status" value="1"/>
</dbReference>
<dbReference type="NCBIfam" id="TIGR00665">
    <property type="entry name" value="DnaB"/>
    <property type="match status" value="1"/>
</dbReference>
<evidence type="ECO:0000256" key="3">
    <source>
        <dbReference type="ARBA" id="ARBA00022705"/>
    </source>
</evidence>
<organism evidence="15 16">
    <name type="scientific">Putridiphycobacter roseus</name>
    <dbReference type="NCBI Taxonomy" id="2219161"/>
    <lineage>
        <taxon>Bacteria</taxon>
        <taxon>Pseudomonadati</taxon>
        <taxon>Bacteroidota</taxon>
        <taxon>Flavobacteriia</taxon>
        <taxon>Flavobacteriales</taxon>
        <taxon>Crocinitomicaceae</taxon>
        <taxon>Putridiphycobacter</taxon>
    </lineage>
</organism>
<dbReference type="EMBL" id="QKSB01000001">
    <property type="protein sequence ID" value="PZE18479.1"/>
    <property type="molecule type" value="Genomic_DNA"/>
</dbReference>